<sequence length="153" mass="16574">MASTYLRWLAAHNKVRAQYGVQALTWDTTLEAFAKRVTSTCVWKHTENNQYGENIAAGQSSLEAVVSDWVEGANEKASYVPSSPHYSHFTQVVWASSTQLGCAVTSCQDLKGGSLPQSPIPFYACEYNPPGNVEGEYAQNVKALQGGAPAVKT</sequence>
<dbReference type="Pfam" id="PF00188">
    <property type="entry name" value="CAP"/>
    <property type="match status" value="1"/>
</dbReference>
<proteinExistence type="predicted"/>
<dbReference type="OrthoDB" id="2505037at2759"/>
<evidence type="ECO:0000313" key="2">
    <source>
        <dbReference type="EMBL" id="KAG0145729.1"/>
    </source>
</evidence>
<dbReference type="EMBL" id="MU167271">
    <property type="protein sequence ID" value="KAG0145729.1"/>
    <property type="molecule type" value="Genomic_DNA"/>
</dbReference>
<evidence type="ECO:0000259" key="1">
    <source>
        <dbReference type="SMART" id="SM00198"/>
    </source>
</evidence>
<dbReference type="PANTHER" id="PTHR10334">
    <property type="entry name" value="CYSTEINE-RICH SECRETORY PROTEIN-RELATED"/>
    <property type="match status" value="1"/>
</dbReference>
<dbReference type="Proteomes" id="UP000886653">
    <property type="component" value="Unassembled WGS sequence"/>
</dbReference>
<reference evidence="2" key="1">
    <citation type="submission" date="2013-11" db="EMBL/GenBank/DDBJ databases">
        <title>Genome sequence of the fusiform rust pathogen reveals effectors for host alternation and coevolution with pine.</title>
        <authorList>
            <consortium name="DOE Joint Genome Institute"/>
            <person name="Smith K."/>
            <person name="Pendleton A."/>
            <person name="Kubisiak T."/>
            <person name="Anderson C."/>
            <person name="Salamov A."/>
            <person name="Aerts A."/>
            <person name="Riley R."/>
            <person name="Clum A."/>
            <person name="Lindquist E."/>
            <person name="Ence D."/>
            <person name="Campbell M."/>
            <person name="Kronenberg Z."/>
            <person name="Feau N."/>
            <person name="Dhillon B."/>
            <person name="Hamelin R."/>
            <person name="Burleigh J."/>
            <person name="Smith J."/>
            <person name="Yandell M."/>
            <person name="Nelson C."/>
            <person name="Grigoriev I."/>
            <person name="Davis J."/>
        </authorList>
    </citation>
    <scope>NUCLEOTIDE SEQUENCE</scope>
    <source>
        <strain evidence="2">G11</strain>
    </source>
</reference>
<dbReference type="AlphaFoldDB" id="A0A9P6NKB7"/>
<protein>
    <recommendedName>
        <fullName evidence="1">SCP domain-containing protein</fullName>
    </recommendedName>
</protein>
<dbReference type="InterPro" id="IPR035940">
    <property type="entry name" value="CAP_sf"/>
</dbReference>
<dbReference type="Gene3D" id="3.40.33.10">
    <property type="entry name" value="CAP"/>
    <property type="match status" value="1"/>
</dbReference>
<feature type="domain" description="SCP" evidence="1">
    <location>
        <begin position="3"/>
        <end position="135"/>
    </location>
</feature>
<dbReference type="SMART" id="SM00198">
    <property type="entry name" value="SCP"/>
    <property type="match status" value="1"/>
</dbReference>
<name>A0A9P6NKB7_9BASI</name>
<accession>A0A9P6NKB7</accession>
<organism evidence="2 3">
    <name type="scientific">Cronartium quercuum f. sp. fusiforme G11</name>
    <dbReference type="NCBI Taxonomy" id="708437"/>
    <lineage>
        <taxon>Eukaryota</taxon>
        <taxon>Fungi</taxon>
        <taxon>Dikarya</taxon>
        <taxon>Basidiomycota</taxon>
        <taxon>Pucciniomycotina</taxon>
        <taxon>Pucciniomycetes</taxon>
        <taxon>Pucciniales</taxon>
        <taxon>Coleosporiaceae</taxon>
        <taxon>Cronartium</taxon>
    </lineage>
</organism>
<gene>
    <name evidence="2" type="ORF">CROQUDRAFT_45346</name>
</gene>
<dbReference type="SUPFAM" id="SSF55797">
    <property type="entry name" value="PR-1-like"/>
    <property type="match status" value="1"/>
</dbReference>
<dbReference type="PRINTS" id="PR00837">
    <property type="entry name" value="V5TPXLIKE"/>
</dbReference>
<dbReference type="InterPro" id="IPR001283">
    <property type="entry name" value="CRISP-related"/>
</dbReference>
<keyword evidence="3" id="KW-1185">Reference proteome</keyword>
<evidence type="ECO:0000313" key="3">
    <source>
        <dbReference type="Proteomes" id="UP000886653"/>
    </source>
</evidence>
<dbReference type="InterPro" id="IPR014044">
    <property type="entry name" value="CAP_dom"/>
</dbReference>
<comment type="caution">
    <text evidence="2">The sequence shown here is derived from an EMBL/GenBank/DDBJ whole genome shotgun (WGS) entry which is preliminary data.</text>
</comment>